<accession>A0A4Q1KK40</accession>
<dbReference type="PRINTS" id="PR01590">
    <property type="entry name" value="HTHFIS"/>
</dbReference>
<dbReference type="RefSeq" id="WP_129403749.1">
    <property type="nucleotide sequence ID" value="NZ_SBKP01000004.1"/>
</dbReference>
<dbReference type="Pfam" id="PF00072">
    <property type="entry name" value="Response_reg"/>
    <property type="match status" value="1"/>
</dbReference>
<dbReference type="OrthoDB" id="9154941at2"/>
<dbReference type="EMBL" id="SBKP01000004">
    <property type="protein sequence ID" value="RXR29559.1"/>
    <property type="molecule type" value="Genomic_DNA"/>
</dbReference>
<proteinExistence type="predicted"/>
<dbReference type="InterPro" id="IPR011006">
    <property type="entry name" value="CheY-like_superfamily"/>
</dbReference>
<protein>
    <submittedName>
        <fullName evidence="3">Response regulator</fullName>
    </submittedName>
</protein>
<dbReference type="Pfam" id="PF02954">
    <property type="entry name" value="HTH_8"/>
    <property type="match status" value="1"/>
</dbReference>
<reference evidence="4" key="1">
    <citation type="submission" date="2019-01" db="EMBL/GenBank/DDBJ databases">
        <title>Cytophagaceae bacterium strain CAR-16.</title>
        <authorList>
            <person name="Chen W.-M."/>
        </authorList>
    </citation>
    <scope>NUCLEOTIDE SEQUENCE [LARGE SCALE GENOMIC DNA]</scope>
    <source>
        <strain evidence="4">CHR27</strain>
    </source>
</reference>
<evidence type="ECO:0000313" key="4">
    <source>
        <dbReference type="Proteomes" id="UP000290958"/>
    </source>
</evidence>
<dbReference type="InterPro" id="IPR001789">
    <property type="entry name" value="Sig_transdc_resp-reg_receiver"/>
</dbReference>
<gene>
    <name evidence="3" type="ORF">EQG66_06315</name>
</gene>
<feature type="modified residue" description="4-aspartylphosphate" evidence="1">
    <location>
        <position position="55"/>
    </location>
</feature>
<dbReference type="InterPro" id="IPR002197">
    <property type="entry name" value="HTH_Fis"/>
</dbReference>
<dbReference type="SUPFAM" id="SSF46689">
    <property type="entry name" value="Homeodomain-like"/>
    <property type="match status" value="1"/>
</dbReference>
<keyword evidence="4" id="KW-1185">Reference proteome</keyword>
<evidence type="ECO:0000256" key="1">
    <source>
        <dbReference type="PROSITE-ProRule" id="PRU00169"/>
    </source>
</evidence>
<dbReference type="AlphaFoldDB" id="A0A4Q1KK40"/>
<comment type="caution">
    <text evidence="3">The sequence shown here is derived from an EMBL/GenBank/DDBJ whole genome shotgun (WGS) entry which is preliminary data.</text>
</comment>
<dbReference type="PROSITE" id="PS50110">
    <property type="entry name" value="RESPONSE_REGULATORY"/>
    <property type="match status" value="1"/>
</dbReference>
<dbReference type="Gene3D" id="1.10.10.60">
    <property type="entry name" value="Homeodomain-like"/>
    <property type="match status" value="1"/>
</dbReference>
<organism evidence="3 4">
    <name type="scientific">Sphingobium fluviale</name>
    <dbReference type="NCBI Taxonomy" id="2506423"/>
    <lineage>
        <taxon>Bacteria</taxon>
        <taxon>Pseudomonadati</taxon>
        <taxon>Pseudomonadota</taxon>
        <taxon>Alphaproteobacteria</taxon>
        <taxon>Sphingomonadales</taxon>
        <taxon>Sphingomonadaceae</taxon>
        <taxon>Sphingobium</taxon>
    </lineage>
</organism>
<dbReference type="InterPro" id="IPR009057">
    <property type="entry name" value="Homeodomain-like_sf"/>
</dbReference>
<sequence length="185" mass="19319">MNRAVRLLLAGAPGSELSRAAEMALGAGAGVALAASREAALAHLRCGATDLAMIDVRLDVPALIADLRAESLSTPVVACGVEATAEQAVAAIRAGARDYVPLPPDRELIAAALMLVATQERDEHDPRGIEALVGQSVSAVERALILKTLDSCRGNRTSASAILGISVRTMRNKLREFEAAGFRVR</sequence>
<name>A0A4Q1KK40_9SPHN</name>
<keyword evidence="1" id="KW-0597">Phosphoprotein</keyword>
<evidence type="ECO:0000313" key="3">
    <source>
        <dbReference type="EMBL" id="RXR29559.1"/>
    </source>
</evidence>
<feature type="domain" description="Response regulatory" evidence="2">
    <location>
        <begin position="6"/>
        <end position="117"/>
    </location>
</feature>
<dbReference type="SUPFAM" id="SSF52172">
    <property type="entry name" value="CheY-like"/>
    <property type="match status" value="1"/>
</dbReference>
<dbReference type="Proteomes" id="UP000290958">
    <property type="component" value="Unassembled WGS sequence"/>
</dbReference>
<dbReference type="Gene3D" id="3.40.50.2300">
    <property type="match status" value="1"/>
</dbReference>
<evidence type="ECO:0000259" key="2">
    <source>
        <dbReference type="PROSITE" id="PS50110"/>
    </source>
</evidence>
<dbReference type="GO" id="GO:0043565">
    <property type="term" value="F:sequence-specific DNA binding"/>
    <property type="evidence" value="ECO:0007669"/>
    <property type="project" value="InterPro"/>
</dbReference>
<dbReference type="GO" id="GO:0000160">
    <property type="term" value="P:phosphorelay signal transduction system"/>
    <property type="evidence" value="ECO:0007669"/>
    <property type="project" value="InterPro"/>
</dbReference>